<dbReference type="EMBL" id="JAUJYO010000010">
    <property type="protein sequence ID" value="KAK1307525.1"/>
    <property type="molecule type" value="Genomic_DNA"/>
</dbReference>
<evidence type="ECO:0000313" key="2">
    <source>
        <dbReference type="EMBL" id="KAK1307525.1"/>
    </source>
</evidence>
<reference evidence="2" key="1">
    <citation type="journal article" date="2023" name="Nat. Commun.">
        <title>Diploid and tetraploid genomes of Acorus and the evolution of monocots.</title>
        <authorList>
            <person name="Ma L."/>
            <person name="Liu K.W."/>
            <person name="Li Z."/>
            <person name="Hsiao Y.Y."/>
            <person name="Qi Y."/>
            <person name="Fu T."/>
            <person name="Tang G.D."/>
            <person name="Zhang D."/>
            <person name="Sun W.H."/>
            <person name="Liu D.K."/>
            <person name="Li Y."/>
            <person name="Chen G.Z."/>
            <person name="Liu X.D."/>
            <person name="Liao X.Y."/>
            <person name="Jiang Y.T."/>
            <person name="Yu X."/>
            <person name="Hao Y."/>
            <person name="Huang J."/>
            <person name="Zhao X.W."/>
            <person name="Ke S."/>
            <person name="Chen Y.Y."/>
            <person name="Wu W.L."/>
            <person name="Hsu J.L."/>
            <person name="Lin Y.F."/>
            <person name="Huang M.D."/>
            <person name="Li C.Y."/>
            <person name="Huang L."/>
            <person name="Wang Z.W."/>
            <person name="Zhao X."/>
            <person name="Zhong W.Y."/>
            <person name="Peng D.H."/>
            <person name="Ahmad S."/>
            <person name="Lan S."/>
            <person name="Zhang J.S."/>
            <person name="Tsai W.C."/>
            <person name="Van de Peer Y."/>
            <person name="Liu Z.J."/>
        </authorList>
    </citation>
    <scope>NUCLEOTIDE SEQUENCE</scope>
    <source>
        <strain evidence="2">CP</strain>
    </source>
</reference>
<name>A0AAV9E213_ACOCL</name>
<dbReference type="Proteomes" id="UP001180020">
    <property type="component" value="Unassembled WGS sequence"/>
</dbReference>
<evidence type="ECO:0000313" key="3">
    <source>
        <dbReference type="Proteomes" id="UP001180020"/>
    </source>
</evidence>
<reference evidence="2" key="2">
    <citation type="submission" date="2023-06" db="EMBL/GenBank/DDBJ databases">
        <authorList>
            <person name="Ma L."/>
            <person name="Liu K.-W."/>
            <person name="Li Z."/>
            <person name="Hsiao Y.-Y."/>
            <person name="Qi Y."/>
            <person name="Fu T."/>
            <person name="Tang G."/>
            <person name="Zhang D."/>
            <person name="Sun W.-H."/>
            <person name="Liu D.-K."/>
            <person name="Li Y."/>
            <person name="Chen G.-Z."/>
            <person name="Liu X.-D."/>
            <person name="Liao X.-Y."/>
            <person name="Jiang Y.-T."/>
            <person name="Yu X."/>
            <person name="Hao Y."/>
            <person name="Huang J."/>
            <person name="Zhao X.-W."/>
            <person name="Ke S."/>
            <person name="Chen Y.-Y."/>
            <person name="Wu W.-L."/>
            <person name="Hsu J.-L."/>
            <person name="Lin Y.-F."/>
            <person name="Huang M.-D."/>
            <person name="Li C.-Y."/>
            <person name="Huang L."/>
            <person name="Wang Z.-W."/>
            <person name="Zhao X."/>
            <person name="Zhong W.-Y."/>
            <person name="Peng D.-H."/>
            <person name="Ahmad S."/>
            <person name="Lan S."/>
            <person name="Zhang J.-S."/>
            <person name="Tsai W.-C."/>
            <person name="Van De Peer Y."/>
            <person name="Liu Z.-J."/>
        </authorList>
    </citation>
    <scope>NUCLEOTIDE SEQUENCE</scope>
    <source>
        <strain evidence="2">CP</strain>
        <tissue evidence="2">Leaves</tissue>
    </source>
</reference>
<feature type="chain" id="PRO_5043485477" description="Secreted protein" evidence="1">
    <location>
        <begin position="19"/>
        <end position="80"/>
    </location>
</feature>
<evidence type="ECO:0000256" key="1">
    <source>
        <dbReference type="SAM" id="SignalP"/>
    </source>
</evidence>
<keyword evidence="3" id="KW-1185">Reference proteome</keyword>
<organism evidence="2 3">
    <name type="scientific">Acorus calamus</name>
    <name type="common">Sweet flag</name>
    <dbReference type="NCBI Taxonomy" id="4465"/>
    <lineage>
        <taxon>Eukaryota</taxon>
        <taxon>Viridiplantae</taxon>
        <taxon>Streptophyta</taxon>
        <taxon>Embryophyta</taxon>
        <taxon>Tracheophyta</taxon>
        <taxon>Spermatophyta</taxon>
        <taxon>Magnoliopsida</taxon>
        <taxon>Liliopsida</taxon>
        <taxon>Acoraceae</taxon>
        <taxon>Acorus</taxon>
    </lineage>
</organism>
<proteinExistence type="predicted"/>
<gene>
    <name evidence="2" type="ORF">QJS10_CPA10g01794</name>
</gene>
<feature type="signal peptide" evidence="1">
    <location>
        <begin position="1"/>
        <end position="18"/>
    </location>
</feature>
<sequence length="80" mass="8887">MFILLNFILLLLLTGESGLLFSSLDRAEDHHTESHERSGHREVPPVEPKCINEREMAVYGEEVEASVGSLDLRILGKGLA</sequence>
<comment type="caution">
    <text evidence="2">The sequence shown here is derived from an EMBL/GenBank/DDBJ whole genome shotgun (WGS) entry which is preliminary data.</text>
</comment>
<evidence type="ECO:0008006" key="4">
    <source>
        <dbReference type="Google" id="ProtNLM"/>
    </source>
</evidence>
<dbReference type="AlphaFoldDB" id="A0AAV9E213"/>
<keyword evidence="1" id="KW-0732">Signal</keyword>
<protein>
    <recommendedName>
        <fullName evidence="4">Secreted protein</fullName>
    </recommendedName>
</protein>
<accession>A0AAV9E213</accession>